<feature type="domain" description="N-acetyltransferase" evidence="1">
    <location>
        <begin position="22"/>
        <end position="192"/>
    </location>
</feature>
<dbReference type="AlphaFoldDB" id="A0AAV9JTM0"/>
<evidence type="ECO:0000259" key="1">
    <source>
        <dbReference type="PROSITE" id="PS51186"/>
    </source>
</evidence>
<name>A0AAV9JTM0_9PEZI</name>
<dbReference type="Gene3D" id="3.40.630.30">
    <property type="match status" value="1"/>
</dbReference>
<dbReference type="Proteomes" id="UP001324427">
    <property type="component" value="Unassembled WGS sequence"/>
</dbReference>
<protein>
    <recommendedName>
        <fullName evidence="1">N-acetyltransferase domain-containing protein</fullName>
    </recommendedName>
</protein>
<proteinExistence type="predicted"/>
<evidence type="ECO:0000313" key="3">
    <source>
        <dbReference type="Proteomes" id="UP001324427"/>
    </source>
</evidence>
<dbReference type="PANTHER" id="PTHR43792:SF1">
    <property type="entry name" value="N-ACETYLTRANSFERASE DOMAIN-CONTAINING PROTEIN"/>
    <property type="match status" value="1"/>
</dbReference>
<dbReference type="InterPro" id="IPR051531">
    <property type="entry name" value="N-acetyltransferase"/>
</dbReference>
<evidence type="ECO:0000313" key="2">
    <source>
        <dbReference type="EMBL" id="KAK4548869.1"/>
    </source>
</evidence>
<dbReference type="EMBL" id="JAVFHQ010000006">
    <property type="protein sequence ID" value="KAK4548869.1"/>
    <property type="molecule type" value="Genomic_DNA"/>
</dbReference>
<accession>A0AAV9JTM0</accession>
<comment type="caution">
    <text evidence="2">The sequence shown here is derived from an EMBL/GenBank/DDBJ whole genome shotgun (WGS) entry which is preliminary data.</text>
</comment>
<dbReference type="SUPFAM" id="SSF55729">
    <property type="entry name" value="Acyl-CoA N-acyltransferases (Nat)"/>
    <property type="match status" value="1"/>
</dbReference>
<organism evidence="2 3">
    <name type="scientific">Oleoguttula mirabilis</name>
    <dbReference type="NCBI Taxonomy" id="1507867"/>
    <lineage>
        <taxon>Eukaryota</taxon>
        <taxon>Fungi</taxon>
        <taxon>Dikarya</taxon>
        <taxon>Ascomycota</taxon>
        <taxon>Pezizomycotina</taxon>
        <taxon>Dothideomycetes</taxon>
        <taxon>Dothideomycetidae</taxon>
        <taxon>Mycosphaerellales</taxon>
        <taxon>Teratosphaeriaceae</taxon>
        <taxon>Oleoguttula</taxon>
    </lineage>
</organism>
<reference evidence="2 3" key="1">
    <citation type="submission" date="2021-11" db="EMBL/GenBank/DDBJ databases">
        <title>Black yeast isolated from Biological Soil Crust.</title>
        <authorList>
            <person name="Kurbessoian T."/>
        </authorList>
    </citation>
    <scope>NUCLEOTIDE SEQUENCE [LARGE SCALE GENOMIC DNA]</scope>
    <source>
        <strain evidence="2 3">CCFEE 5522</strain>
    </source>
</reference>
<dbReference type="InterPro" id="IPR000182">
    <property type="entry name" value="GNAT_dom"/>
</dbReference>
<dbReference type="Pfam" id="PF13302">
    <property type="entry name" value="Acetyltransf_3"/>
    <property type="match status" value="1"/>
</dbReference>
<dbReference type="PROSITE" id="PS51186">
    <property type="entry name" value="GNAT"/>
    <property type="match status" value="1"/>
</dbReference>
<dbReference type="InterPro" id="IPR016181">
    <property type="entry name" value="Acyl_CoA_acyltransferase"/>
</dbReference>
<keyword evidence="3" id="KW-1185">Reference proteome</keyword>
<dbReference type="PANTHER" id="PTHR43792">
    <property type="entry name" value="GNAT FAMILY, PUTATIVE (AFU_ORTHOLOGUE AFUA_3G00765)-RELATED-RELATED"/>
    <property type="match status" value="1"/>
</dbReference>
<gene>
    <name evidence="2" type="ORF">LTR36_008642</name>
</gene>
<sequence length="229" mass="25299">MAEYGDGTLEPPPYATIDTDRLHLRTLLVSDAEAIMSILSSEGVMKWTSSGRPLTTADQAKRWLKDRALGQDVFNFAVYLRPEPSTTQELNEPQHLIGIAGSFHWPSVGYLVHPDYAGKGYATEALQALTPRLFERMPPASKGGVGCDYIEASTDSENWASRRVLDKCGFTYCETRLKDFENPALGLRDTSVFRIPRPGKTLEELRPLMPKKPGVASGAIDEGFVPPIQ</sequence>
<dbReference type="GO" id="GO:0016747">
    <property type="term" value="F:acyltransferase activity, transferring groups other than amino-acyl groups"/>
    <property type="evidence" value="ECO:0007669"/>
    <property type="project" value="InterPro"/>
</dbReference>